<comment type="caution">
    <text evidence="1">The sequence shown here is derived from an EMBL/GenBank/DDBJ whole genome shotgun (WGS) entry which is preliminary data.</text>
</comment>
<accession>A0ACC2KW32</accession>
<dbReference type="Proteomes" id="UP001234297">
    <property type="component" value="Chromosome 11"/>
</dbReference>
<gene>
    <name evidence="1" type="ORF">MRB53_033705</name>
</gene>
<reference evidence="1 2" key="1">
    <citation type="journal article" date="2022" name="Hortic Res">
        <title>A haplotype resolved chromosomal level avocado genome allows analysis of novel avocado genes.</title>
        <authorList>
            <person name="Nath O."/>
            <person name="Fletcher S.J."/>
            <person name="Hayward A."/>
            <person name="Shaw L.M."/>
            <person name="Masouleh A.K."/>
            <person name="Furtado A."/>
            <person name="Henry R.J."/>
            <person name="Mitter N."/>
        </authorList>
    </citation>
    <scope>NUCLEOTIDE SEQUENCE [LARGE SCALE GENOMIC DNA]</scope>
    <source>
        <strain evidence="2">cv. Hass</strain>
    </source>
</reference>
<proteinExistence type="predicted"/>
<organism evidence="1 2">
    <name type="scientific">Persea americana</name>
    <name type="common">Avocado</name>
    <dbReference type="NCBI Taxonomy" id="3435"/>
    <lineage>
        <taxon>Eukaryota</taxon>
        <taxon>Viridiplantae</taxon>
        <taxon>Streptophyta</taxon>
        <taxon>Embryophyta</taxon>
        <taxon>Tracheophyta</taxon>
        <taxon>Spermatophyta</taxon>
        <taxon>Magnoliopsida</taxon>
        <taxon>Magnoliidae</taxon>
        <taxon>Laurales</taxon>
        <taxon>Lauraceae</taxon>
        <taxon>Persea</taxon>
    </lineage>
</organism>
<dbReference type="EMBL" id="CM056819">
    <property type="protein sequence ID" value="KAJ8625175.1"/>
    <property type="molecule type" value="Genomic_DNA"/>
</dbReference>
<evidence type="ECO:0000313" key="1">
    <source>
        <dbReference type="EMBL" id="KAJ8625175.1"/>
    </source>
</evidence>
<evidence type="ECO:0000313" key="2">
    <source>
        <dbReference type="Proteomes" id="UP001234297"/>
    </source>
</evidence>
<protein>
    <submittedName>
        <fullName evidence="1">Uncharacterized protein</fullName>
    </submittedName>
</protein>
<keyword evidence="2" id="KW-1185">Reference proteome</keyword>
<name>A0ACC2KW32_PERAE</name>
<sequence>MDGNLRSGNQEIEGDQGSDEAIQVGASSEKSQVTGVDDSSWGSAEPREDETASLQTSEWTDEKHSSYLNSIEASFVKQMHNHEYHMMDLHRWLIRKQNVLQSYSKSLNGNDQPSGQFKVLKRGCWEKIHFRKSQTHPDTRNESNLLSSPWIQHFRPSSTSKGVLDAHLSHLPEDGVLACEANDLHRRKYSALNYGLATSSEVSDQNFVDEDCQKEEHLSSSCKKKRVIISGADLSINDQVVPFDKSPVTASSSEDDTSQGKRGGDYRSSRSGKTVDCMPTIRASNFE</sequence>